<evidence type="ECO:0000313" key="2">
    <source>
        <dbReference type="Proteomes" id="UP000814140"/>
    </source>
</evidence>
<comment type="caution">
    <text evidence="1">The sequence shown here is derived from an EMBL/GenBank/DDBJ whole genome shotgun (WGS) entry which is preliminary data.</text>
</comment>
<evidence type="ECO:0000313" key="1">
    <source>
        <dbReference type="EMBL" id="KAI0056078.1"/>
    </source>
</evidence>
<gene>
    <name evidence="1" type="ORF">BV25DRAFT_1921315</name>
</gene>
<dbReference type="Proteomes" id="UP000814140">
    <property type="component" value="Unassembled WGS sequence"/>
</dbReference>
<organism evidence="1 2">
    <name type="scientific">Artomyces pyxidatus</name>
    <dbReference type="NCBI Taxonomy" id="48021"/>
    <lineage>
        <taxon>Eukaryota</taxon>
        <taxon>Fungi</taxon>
        <taxon>Dikarya</taxon>
        <taxon>Basidiomycota</taxon>
        <taxon>Agaricomycotina</taxon>
        <taxon>Agaricomycetes</taxon>
        <taxon>Russulales</taxon>
        <taxon>Auriscalpiaceae</taxon>
        <taxon>Artomyces</taxon>
    </lineage>
</organism>
<keyword evidence="2" id="KW-1185">Reference proteome</keyword>
<accession>A0ACB8SJM4</accession>
<sequence length="253" mass="27377">MSSLGVHLFAKKNEDQLTGNTSHERAGPSSFLRGEGPGPQRSIMATARGQRSIASARPDGFLNRSGLQLRGRLAVDAASASGSVNSDHKDPLKAAQAHARYWRHRYAASKSHALAMQEDIESLLFDNIQAEKRAEYMQERWRAAVRYNASVAKALRAKGLKARKNQRKDKATKEAPPDTRKAESAAMPTELSIDVISDDWSDEEAGMSRSDDDNSDKEGVGLAGLLDEEVGMSPGDSGSPSAGPNWEGFDSPL</sequence>
<reference evidence="1" key="2">
    <citation type="journal article" date="2022" name="New Phytol.">
        <title>Evolutionary transition to the ectomycorrhizal habit in the genomes of a hyperdiverse lineage of mushroom-forming fungi.</title>
        <authorList>
            <person name="Looney B."/>
            <person name="Miyauchi S."/>
            <person name="Morin E."/>
            <person name="Drula E."/>
            <person name="Courty P.E."/>
            <person name="Kohler A."/>
            <person name="Kuo A."/>
            <person name="LaButti K."/>
            <person name="Pangilinan J."/>
            <person name="Lipzen A."/>
            <person name="Riley R."/>
            <person name="Andreopoulos W."/>
            <person name="He G."/>
            <person name="Johnson J."/>
            <person name="Nolan M."/>
            <person name="Tritt A."/>
            <person name="Barry K.W."/>
            <person name="Grigoriev I.V."/>
            <person name="Nagy L.G."/>
            <person name="Hibbett D."/>
            <person name="Henrissat B."/>
            <person name="Matheny P.B."/>
            <person name="Labbe J."/>
            <person name="Martin F.M."/>
        </authorList>
    </citation>
    <scope>NUCLEOTIDE SEQUENCE</scope>
    <source>
        <strain evidence="1">HHB10654</strain>
    </source>
</reference>
<reference evidence="1" key="1">
    <citation type="submission" date="2021-03" db="EMBL/GenBank/DDBJ databases">
        <authorList>
            <consortium name="DOE Joint Genome Institute"/>
            <person name="Ahrendt S."/>
            <person name="Looney B.P."/>
            <person name="Miyauchi S."/>
            <person name="Morin E."/>
            <person name="Drula E."/>
            <person name="Courty P.E."/>
            <person name="Chicoki N."/>
            <person name="Fauchery L."/>
            <person name="Kohler A."/>
            <person name="Kuo A."/>
            <person name="Labutti K."/>
            <person name="Pangilinan J."/>
            <person name="Lipzen A."/>
            <person name="Riley R."/>
            <person name="Andreopoulos W."/>
            <person name="He G."/>
            <person name="Johnson J."/>
            <person name="Barry K.W."/>
            <person name="Grigoriev I.V."/>
            <person name="Nagy L."/>
            <person name="Hibbett D."/>
            <person name="Henrissat B."/>
            <person name="Matheny P.B."/>
            <person name="Labbe J."/>
            <person name="Martin F."/>
        </authorList>
    </citation>
    <scope>NUCLEOTIDE SEQUENCE</scope>
    <source>
        <strain evidence="1">HHB10654</strain>
    </source>
</reference>
<protein>
    <submittedName>
        <fullName evidence="1">Uncharacterized protein</fullName>
    </submittedName>
</protein>
<proteinExistence type="predicted"/>
<name>A0ACB8SJM4_9AGAM</name>
<dbReference type="EMBL" id="MU277272">
    <property type="protein sequence ID" value="KAI0056078.1"/>
    <property type="molecule type" value="Genomic_DNA"/>
</dbReference>